<feature type="compositionally biased region" description="Basic residues" evidence="1">
    <location>
        <begin position="38"/>
        <end position="52"/>
    </location>
</feature>
<reference evidence="2" key="1">
    <citation type="submission" date="2022-03" db="EMBL/GenBank/DDBJ databases">
        <authorList>
            <person name="Martin H S."/>
        </authorList>
    </citation>
    <scope>NUCLEOTIDE SEQUENCE</scope>
</reference>
<feature type="non-terminal residue" evidence="2">
    <location>
        <position position="1"/>
    </location>
</feature>
<gene>
    <name evidence="2" type="ORF">IPOD504_LOCUS2566</name>
</gene>
<protein>
    <submittedName>
        <fullName evidence="2">Uncharacterized protein</fullName>
    </submittedName>
</protein>
<keyword evidence="3" id="KW-1185">Reference proteome</keyword>
<dbReference type="Proteomes" id="UP000837857">
    <property type="component" value="Chromosome 12"/>
</dbReference>
<evidence type="ECO:0000313" key="2">
    <source>
        <dbReference type="EMBL" id="CAH2040441.1"/>
    </source>
</evidence>
<proteinExistence type="predicted"/>
<sequence length="150" mass="17176">MASRGYTQHASPIATAVRTLAPRPHLGELSVPLTRTGFRGRARKRERRRARTRGMAGQVRPAPRPPRPLRSARCPTAHLVRRALHSMPERRENTSRFPPRQHATFGRPVQSKPCRSPSIKYHYGRTIVTDRGHQQHLTCPTRLFSARLKR</sequence>
<name>A0ABN8HWW9_9NEOP</name>
<accession>A0ABN8HWW9</accession>
<evidence type="ECO:0000313" key="3">
    <source>
        <dbReference type="Proteomes" id="UP000837857"/>
    </source>
</evidence>
<feature type="region of interest" description="Disordered" evidence="1">
    <location>
        <begin position="27"/>
        <end position="117"/>
    </location>
</feature>
<dbReference type="EMBL" id="OW152824">
    <property type="protein sequence ID" value="CAH2040441.1"/>
    <property type="molecule type" value="Genomic_DNA"/>
</dbReference>
<organism evidence="2 3">
    <name type="scientific">Iphiclides podalirius</name>
    <name type="common">scarce swallowtail</name>
    <dbReference type="NCBI Taxonomy" id="110791"/>
    <lineage>
        <taxon>Eukaryota</taxon>
        <taxon>Metazoa</taxon>
        <taxon>Ecdysozoa</taxon>
        <taxon>Arthropoda</taxon>
        <taxon>Hexapoda</taxon>
        <taxon>Insecta</taxon>
        <taxon>Pterygota</taxon>
        <taxon>Neoptera</taxon>
        <taxon>Endopterygota</taxon>
        <taxon>Lepidoptera</taxon>
        <taxon>Glossata</taxon>
        <taxon>Ditrysia</taxon>
        <taxon>Papilionoidea</taxon>
        <taxon>Papilionidae</taxon>
        <taxon>Papilioninae</taxon>
        <taxon>Iphiclides</taxon>
    </lineage>
</organism>
<evidence type="ECO:0000256" key="1">
    <source>
        <dbReference type="SAM" id="MobiDB-lite"/>
    </source>
</evidence>